<comment type="similarity">
    <text evidence="1">Belongs to the replication factor A protein 1 family.</text>
</comment>
<evidence type="ECO:0000256" key="1">
    <source>
        <dbReference type="ARBA" id="ARBA00005690"/>
    </source>
</evidence>
<organism evidence="8 9">
    <name type="scientific">Artemisia annua</name>
    <name type="common">Sweet wormwood</name>
    <dbReference type="NCBI Taxonomy" id="35608"/>
    <lineage>
        <taxon>Eukaryota</taxon>
        <taxon>Viridiplantae</taxon>
        <taxon>Streptophyta</taxon>
        <taxon>Embryophyta</taxon>
        <taxon>Tracheophyta</taxon>
        <taxon>Spermatophyta</taxon>
        <taxon>Magnoliopsida</taxon>
        <taxon>eudicotyledons</taxon>
        <taxon>Gunneridae</taxon>
        <taxon>Pentapetalae</taxon>
        <taxon>asterids</taxon>
        <taxon>campanulids</taxon>
        <taxon>Asterales</taxon>
        <taxon>Asteraceae</taxon>
        <taxon>Asteroideae</taxon>
        <taxon>Anthemideae</taxon>
        <taxon>Artemisiinae</taxon>
        <taxon>Artemisia</taxon>
    </lineage>
</organism>
<accession>A0A2U1P2J6</accession>
<dbReference type="SUPFAM" id="SSF50249">
    <property type="entry name" value="Nucleic acid-binding proteins"/>
    <property type="match status" value="1"/>
</dbReference>
<evidence type="ECO:0000256" key="4">
    <source>
        <dbReference type="ARBA" id="ARBA00022833"/>
    </source>
</evidence>
<feature type="compositionally biased region" description="Polar residues" evidence="6">
    <location>
        <begin position="184"/>
        <end position="195"/>
    </location>
</feature>
<keyword evidence="5" id="KW-0238">DNA-binding</keyword>
<dbReference type="AlphaFoldDB" id="A0A2U1P2J6"/>
<evidence type="ECO:0000313" key="8">
    <source>
        <dbReference type="EMBL" id="PWA79900.1"/>
    </source>
</evidence>
<dbReference type="InterPro" id="IPR013955">
    <property type="entry name" value="Rep_factor-A_C"/>
</dbReference>
<reference evidence="8 9" key="1">
    <citation type="journal article" date="2018" name="Mol. Plant">
        <title>The genome of Artemisia annua provides insight into the evolution of Asteraceae family and artemisinin biosynthesis.</title>
        <authorList>
            <person name="Shen Q."/>
            <person name="Zhang L."/>
            <person name="Liao Z."/>
            <person name="Wang S."/>
            <person name="Yan T."/>
            <person name="Shi P."/>
            <person name="Liu M."/>
            <person name="Fu X."/>
            <person name="Pan Q."/>
            <person name="Wang Y."/>
            <person name="Lv Z."/>
            <person name="Lu X."/>
            <person name="Zhang F."/>
            <person name="Jiang W."/>
            <person name="Ma Y."/>
            <person name="Chen M."/>
            <person name="Hao X."/>
            <person name="Li L."/>
            <person name="Tang Y."/>
            <person name="Lv G."/>
            <person name="Zhou Y."/>
            <person name="Sun X."/>
            <person name="Brodelius P.E."/>
            <person name="Rose J.K.C."/>
            <person name="Tang K."/>
        </authorList>
    </citation>
    <scope>NUCLEOTIDE SEQUENCE [LARGE SCALE GENOMIC DNA]</scope>
    <source>
        <strain evidence="9">cv. Huhao1</strain>
        <tissue evidence="8">Leaf</tissue>
    </source>
</reference>
<keyword evidence="2" id="KW-0479">Metal-binding</keyword>
<gene>
    <name evidence="8" type="ORF">CTI12_AA201960</name>
</gene>
<evidence type="ECO:0000256" key="2">
    <source>
        <dbReference type="ARBA" id="ARBA00022723"/>
    </source>
</evidence>
<dbReference type="Proteomes" id="UP000245207">
    <property type="component" value="Unassembled WGS sequence"/>
</dbReference>
<evidence type="ECO:0000259" key="7">
    <source>
        <dbReference type="Pfam" id="PF08646"/>
    </source>
</evidence>
<dbReference type="Gene3D" id="2.40.50.140">
    <property type="entry name" value="Nucleic acid-binding proteins"/>
    <property type="match status" value="1"/>
</dbReference>
<feature type="region of interest" description="Disordered" evidence="6">
    <location>
        <begin position="159"/>
        <end position="239"/>
    </location>
</feature>
<dbReference type="PANTHER" id="PTHR47165:SF4">
    <property type="entry name" value="OS03G0429900 PROTEIN"/>
    <property type="match status" value="1"/>
</dbReference>
<name>A0A2U1P2J6_ARTAN</name>
<evidence type="ECO:0000313" key="9">
    <source>
        <dbReference type="Proteomes" id="UP000245207"/>
    </source>
</evidence>
<keyword evidence="3" id="KW-0863">Zinc-finger</keyword>
<dbReference type="PANTHER" id="PTHR47165">
    <property type="entry name" value="OS03G0429900 PROTEIN"/>
    <property type="match status" value="1"/>
</dbReference>
<keyword evidence="9" id="KW-1185">Reference proteome</keyword>
<evidence type="ECO:0000256" key="6">
    <source>
        <dbReference type="SAM" id="MobiDB-lite"/>
    </source>
</evidence>
<comment type="caution">
    <text evidence="8">The sequence shown here is derived from an EMBL/GenBank/DDBJ whole genome shotgun (WGS) entry which is preliminary data.</text>
</comment>
<dbReference type="GO" id="GO:0008270">
    <property type="term" value="F:zinc ion binding"/>
    <property type="evidence" value="ECO:0007669"/>
    <property type="project" value="UniProtKB-KW"/>
</dbReference>
<feature type="domain" description="Replication factor A C-terminal" evidence="7">
    <location>
        <begin position="23"/>
        <end position="137"/>
    </location>
</feature>
<dbReference type="CDD" id="cd04476">
    <property type="entry name" value="RPA1_DBD_C"/>
    <property type="match status" value="1"/>
</dbReference>
<evidence type="ECO:0000256" key="3">
    <source>
        <dbReference type="ARBA" id="ARBA00022771"/>
    </source>
</evidence>
<dbReference type="InterPro" id="IPR012340">
    <property type="entry name" value="NA-bd_OB-fold"/>
</dbReference>
<evidence type="ECO:0000256" key="5">
    <source>
        <dbReference type="ARBA" id="ARBA00023125"/>
    </source>
</evidence>
<keyword evidence="4" id="KW-0862">Zinc</keyword>
<protein>
    <submittedName>
        <fullName evidence="8">Nucleic acid-binding, OB-fold protein</fullName>
    </submittedName>
</protein>
<sequence>MRNRIPLAVLMQEKPETHVGVRFTCDGTIQSINTSREWYYVSCTVCTSKLEINEGVYQCSNHGPMPSPTYRYNFKVHITDNTDIVMVTCFTPKADTIVGTDCHTLVTSLTHPNPKEFPEKITNLVGKKHIFQFHFNTTTKHGPPSFILNEILDKPTTQKHLEAKPSGSNSGNKSVKAVEYAADASQTDISTSGASTPPPTVMKQQMTSEKETTPPDTQSSAKRVLFQANPSDTKKTKQE</sequence>
<dbReference type="EMBL" id="PKPP01001790">
    <property type="protein sequence ID" value="PWA79900.1"/>
    <property type="molecule type" value="Genomic_DNA"/>
</dbReference>
<dbReference type="GO" id="GO:0003677">
    <property type="term" value="F:DNA binding"/>
    <property type="evidence" value="ECO:0007669"/>
    <property type="project" value="UniProtKB-KW"/>
</dbReference>
<dbReference type="InterPro" id="IPR047192">
    <property type="entry name" value="Euk_RPA1_DBD_C"/>
</dbReference>
<proteinExistence type="inferred from homology"/>
<dbReference type="Pfam" id="PF08646">
    <property type="entry name" value="Rep_fac-A_C"/>
    <property type="match status" value="1"/>
</dbReference>
<dbReference type="OrthoDB" id="1751331at2759"/>